<dbReference type="Pfam" id="PF06014">
    <property type="entry name" value="YqgQ-like"/>
    <property type="match status" value="1"/>
</dbReference>
<dbReference type="Proteomes" id="UP000323393">
    <property type="component" value="Unassembled WGS sequence"/>
</dbReference>
<dbReference type="SUPFAM" id="SSF158379">
    <property type="entry name" value="YqgQ-like"/>
    <property type="match status" value="1"/>
</dbReference>
<evidence type="ECO:0000313" key="2">
    <source>
        <dbReference type="EMBL" id="TYS59293.1"/>
    </source>
</evidence>
<organism evidence="2 4">
    <name type="scientific">Sutcliffiella horikoshii</name>
    <dbReference type="NCBI Taxonomy" id="79883"/>
    <lineage>
        <taxon>Bacteria</taxon>
        <taxon>Bacillati</taxon>
        <taxon>Bacillota</taxon>
        <taxon>Bacilli</taxon>
        <taxon>Bacillales</taxon>
        <taxon>Bacillaceae</taxon>
        <taxon>Sutcliffiella</taxon>
    </lineage>
</organism>
<gene>
    <name evidence="1" type="ORF">B4U37_14915</name>
    <name evidence="2" type="ORF">FZC74_11215</name>
</gene>
<dbReference type="KEGG" id="bhk:B4U37_14915"/>
<dbReference type="InterPro" id="IPR009256">
    <property type="entry name" value="YqgQ-like"/>
</dbReference>
<sequence>MKTMFDIRQLLKSYGAFIYTGDKLADLELMEDEIRELYRSGVLDASVFQSAMILLRHEISKLR</sequence>
<dbReference type="EMBL" id="CP020880">
    <property type="protein sequence ID" value="ART77259.1"/>
    <property type="molecule type" value="Genomic_DNA"/>
</dbReference>
<accession>A0A1Y0CPU2</accession>
<reference evidence="1 3" key="1">
    <citation type="submission" date="2017-04" db="EMBL/GenBank/DDBJ databases">
        <title>Complete Genome Sequence of the Bacillus horikoshii 20a strain from Cuatro Cienegas, Coahuila, Mexico.</title>
        <authorList>
            <person name="Zarza E."/>
            <person name="Alcaraz L.D."/>
            <person name="Aguilar-Salinas B."/>
            <person name="Islas A."/>
            <person name="Olmedo-Alvarez G."/>
        </authorList>
    </citation>
    <scope>NUCLEOTIDE SEQUENCE [LARGE SCALE GENOMIC DNA]</scope>
    <source>
        <strain evidence="1 3">20a</strain>
    </source>
</reference>
<protein>
    <submittedName>
        <fullName evidence="1">Cytosolic protein</fullName>
    </submittedName>
    <submittedName>
        <fullName evidence="2">DUF910 family protein</fullName>
    </submittedName>
</protein>
<dbReference type="AlphaFoldDB" id="A0A1Y0CPU2"/>
<dbReference type="GeneID" id="96739709"/>
<dbReference type="Gene3D" id="1.10.287.760">
    <property type="entry name" value="YqgQ-like"/>
    <property type="match status" value="1"/>
</dbReference>
<evidence type="ECO:0000313" key="4">
    <source>
        <dbReference type="Proteomes" id="UP000323393"/>
    </source>
</evidence>
<evidence type="ECO:0000313" key="3">
    <source>
        <dbReference type="Proteomes" id="UP000195573"/>
    </source>
</evidence>
<dbReference type="Proteomes" id="UP000195573">
    <property type="component" value="Chromosome"/>
</dbReference>
<reference evidence="2 4" key="2">
    <citation type="submission" date="2019-08" db="EMBL/GenBank/DDBJ databases">
        <title>Bacillus genomes from the desert of Cuatro Cienegas, Coahuila.</title>
        <authorList>
            <person name="Olmedo-Alvarez G."/>
        </authorList>
    </citation>
    <scope>NUCLEOTIDE SEQUENCE [LARGE SCALE GENOMIC DNA]</scope>
    <source>
        <strain evidence="2 4">CH88_3T</strain>
    </source>
</reference>
<dbReference type="RefSeq" id="WP_088018858.1">
    <property type="nucleotide sequence ID" value="NZ_CP020880.1"/>
</dbReference>
<name>A0A1Y0CPU2_9BACI</name>
<evidence type="ECO:0000313" key="1">
    <source>
        <dbReference type="EMBL" id="ART77259.1"/>
    </source>
</evidence>
<proteinExistence type="predicted"/>
<keyword evidence="3" id="KW-1185">Reference proteome</keyword>
<dbReference type="InterPro" id="IPR023164">
    <property type="entry name" value="YqgQ-like_sf"/>
</dbReference>
<dbReference type="EMBL" id="VTEU01000003">
    <property type="protein sequence ID" value="TYS59293.1"/>
    <property type="molecule type" value="Genomic_DNA"/>
</dbReference>